<evidence type="ECO:0000313" key="4">
    <source>
        <dbReference type="EMBL" id="SUB57044.1"/>
    </source>
</evidence>
<organism evidence="4 5">
    <name type="scientific">Peptoniphilus lacrimalis</name>
    <dbReference type="NCBI Taxonomy" id="33031"/>
    <lineage>
        <taxon>Bacteria</taxon>
        <taxon>Bacillati</taxon>
        <taxon>Bacillota</taxon>
        <taxon>Tissierellia</taxon>
        <taxon>Tissierellales</taxon>
        <taxon>Peptoniphilaceae</taxon>
        <taxon>Peptoniphilus</taxon>
    </lineage>
</organism>
<dbReference type="RefSeq" id="WP_019034514.1">
    <property type="nucleotide sequence ID" value="NZ_UGSZ01000001.1"/>
</dbReference>
<dbReference type="InterPro" id="IPR003768">
    <property type="entry name" value="ScpA"/>
</dbReference>
<gene>
    <name evidence="3 4" type="primary">scpA</name>
    <name evidence="4" type="ORF">NCTC13149_00859</name>
</gene>
<dbReference type="Gene3D" id="6.10.250.2410">
    <property type="match status" value="1"/>
</dbReference>
<evidence type="ECO:0000256" key="1">
    <source>
        <dbReference type="ARBA" id="ARBA00022829"/>
    </source>
</evidence>
<dbReference type="OrthoDB" id="9811016at2"/>
<dbReference type="InterPro" id="IPR023093">
    <property type="entry name" value="ScpA-like_C"/>
</dbReference>
<dbReference type="Pfam" id="PF02616">
    <property type="entry name" value="SMC_ScpA"/>
    <property type="match status" value="1"/>
</dbReference>
<dbReference type="GO" id="GO:0051301">
    <property type="term" value="P:cell division"/>
    <property type="evidence" value="ECO:0007669"/>
    <property type="project" value="UniProtKB-KW"/>
</dbReference>
<dbReference type="STRING" id="1122949.GCA_000378725_00602"/>
<dbReference type="GO" id="GO:0005737">
    <property type="term" value="C:cytoplasm"/>
    <property type="evidence" value="ECO:0007669"/>
    <property type="project" value="UniProtKB-SubCell"/>
</dbReference>
<dbReference type="EMBL" id="UGSZ01000001">
    <property type="protein sequence ID" value="SUB57044.1"/>
    <property type="molecule type" value="Genomic_DNA"/>
</dbReference>
<dbReference type="PANTHER" id="PTHR33969:SF2">
    <property type="entry name" value="SEGREGATION AND CONDENSATION PROTEIN A"/>
    <property type="match status" value="1"/>
</dbReference>
<dbReference type="HAMAP" id="MF_01805">
    <property type="entry name" value="ScpA"/>
    <property type="match status" value="1"/>
</dbReference>
<sequence>MEYNIVLERYQGPMDLLLDLIRKNEIDIYDIPIFEITEQFLDYMEKANKINLELTSDFILMASTLLEIKSKMLLPKIKFDDDEEEEDEEDARKELVEKLLEYEKYQQLSGLLKKNEEYETRAFYRKKSEMPDFSDKNLLKDLQVNDLSKAFMNILIRNKNKVVKSIYRENFSVETAINVLKSRLLINNKFYFTKLLEDYPSREELISLFLGLLELIRNGILSAKQTENFTDIFIELRNLDE</sequence>
<accession>A0A379C486</accession>
<evidence type="ECO:0000313" key="5">
    <source>
        <dbReference type="Proteomes" id="UP000255517"/>
    </source>
</evidence>
<keyword evidence="1 3" id="KW-0159">Chromosome partition</keyword>
<dbReference type="PANTHER" id="PTHR33969">
    <property type="entry name" value="SEGREGATION AND CONDENSATION PROTEIN A"/>
    <property type="match status" value="1"/>
</dbReference>
<comment type="similarity">
    <text evidence="3">Belongs to the ScpA family.</text>
</comment>
<reference evidence="4 5" key="1">
    <citation type="submission" date="2018-06" db="EMBL/GenBank/DDBJ databases">
        <authorList>
            <consortium name="Pathogen Informatics"/>
            <person name="Doyle S."/>
        </authorList>
    </citation>
    <scope>NUCLEOTIDE SEQUENCE [LARGE SCALE GENOMIC DNA]</scope>
    <source>
        <strain evidence="4 5">NCTC13149</strain>
    </source>
</reference>
<protein>
    <recommendedName>
        <fullName evidence="2 3">Segregation and condensation protein A</fullName>
    </recommendedName>
</protein>
<dbReference type="Gene3D" id="1.10.10.580">
    <property type="entry name" value="Structural maintenance of chromosome 1. Chain E"/>
    <property type="match status" value="1"/>
</dbReference>
<dbReference type="Proteomes" id="UP000255517">
    <property type="component" value="Unassembled WGS sequence"/>
</dbReference>
<evidence type="ECO:0000256" key="2">
    <source>
        <dbReference type="ARBA" id="ARBA00044777"/>
    </source>
</evidence>
<name>A0A379C486_9FIRM</name>
<dbReference type="AlphaFoldDB" id="A0A379C486"/>
<proteinExistence type="inferred from homology"/>
<dbReference type="GO" id="GO:0007059">
    <property type="term" value="P:chromosome segregation"/>
    <property type="evidence" value="ECO:0007669"/>
    <property type="project" value="UniProtKB-UniRule"/>
</dbReference>
<evidence type="ECO:0000256" key="3">
    <source>
        <dbReference type="HAMAP-Rule" id="MF_01805"/>
    </source>
</evidence>
<dbReference type="GO" id="GO:0006260">
    <property type="term" value="P:DNA replication"/>
    <property type="evidence" value="ECO:0007669"/>
    <property type="project" value="UniProtKB-UniRule"/>
</dbReference>
<comment type="subcellular location">
    <subcellularLocation>
        <location evidence="3">Cytoplasm</location>
    </subcellularLocation>
    <text evidence="3">Associated with two foci at the outer edges of the nucleoid region in young cells, and at four foci within both cell halves in older cells.</text>
</comment>
<keyword evidence="3" id="KW-0131">Cell cycle</keyword>
<keyword evidence="3" id="KW-0963">Cytoplasm</keyword>
<comment type="subunit">
    <text evidence="3">Component of a cohesin-like complex composed of ScpA, ScpB and the Smc homodimer, in which ScpA and ScpB bind to the head domain of Smc. The presence of the three proteins is required for the association of the complex with DNA.</text>
</comment>
<comment type="function">
    <text evidence="3">Participates in chromosomal partition during cell division. May act via the formation of a condensin-like complex containing Smc and ScpB that pull DNA away from mid-cell into both cell halves.</text>
</comment>
<keyword evidence="3" id="KW-0132">Cell division</keyword>